<dbReference type="GO" id="GO:0046983">
    <property type="term" value="F:protein dimerization activity"/>
    <property type="evidence" value="ECO:0007669"/>
    <property type="project" value="InterPro"/>
</dbReference>
<evidence type="ECO:0000313" key="7">
    <source>
        <dbReference type="EMBL" id="KAK1266786.1"/>
    </source>
</evidence>
<accession>A0AAV9ARH9</accession>
<dbReference type="InterPro" id="IPR002100">
    <property type="entry name" value="TF_MADSbox"/>
</dbReference>
<keyword evidence="4" id="KW-0804">Transcription</keyword>
<comment type="subcellular location">
    <subcellularLocation>
        <location evidence="1">Nucleus</location>
    </subcellularLocation>
</comment>
<dbReference type="PROSITE" id="PS50066">
    <property type="entry name" value="MADS_BOX_2"/>
    <property type="match status" value="1"/>
</dbReference>
<evidence type="ECO:0000256" key="2">
    <source>
        <dbReference type="ARBA" id="ARBA00023015"/>
    </source>
</evidence>
<name>A0AAV9ARH9_ACOGR</name>
<dbReference type="Proteomes" id="UP001179952">
    <property type="component" value="Unassembled WGS sequence"/>
</dbReference>
<evidence type="ECO:0000313" key="8">
    <source>
        <dbReference type="Proteomes" id="UP001179952"/>
    </source>
</evidence>
<dbReference type="EMBL" id="JAUJYN010000007">
    <property type="protein sequence ID" value="KAK1266786.1"/>
    <property type="molecule type" value="Genomic_DNA"/>
</dbReference>
<dbReference type="InterPro" id="IPR050142">
    <property type="entry name" value="MADS-box/MEF2_TF"/>
</dbReference>
<keyword evidence="2" id="KW-0805">Transcription regulation</keyword>
<comment type="caution">
    <text evidence="7">The sequence shown here is derived from an EMBL/GenBank/DDBJ whole genome shotgun (WGS) entry which is preliminary data.</text>
</comment>
<dbReference type="PANTHER" id="PTHR48019">
    <property type="entry name" value="SERUM RESPONSE FACTOR HOMOLOG"/>
    <property type="match status" value="1"/>
</dbReference>
<evidence type="ECO:0000256" key="5">
    <source>
        <dbReference type="ARBA" id="ARBA00023242"/>
    </source>
</evidence>
<dbReference type="GO" id="GO:0003677">
    <property type="term" value="F:DNA binding"/>
    <property type="evidence" value="ECO:0007669"/>
    <property type="project" value="UniProtKB-KW"/>
</dbReference>
<organism evidence="7 8">
    <name type="scientific">Acorus gramineus</name>
    <name type="common">Dwarf sweet flag</name>
    <dbReference type="NCBI Taxonomy" id="55184"/>
    <lineage>
        <taxon>Eukaryota</taxon>
        <taxon>Viridiplantae</taxon>
        <taxon>Streptophyta</taxon>
        <taxon>Embryophyta</taxon>
        <taxon>Tracheophyta</taxon>
        <taxon>Spermatophyta</taxon>
        <taxon>Magnoliopsida</taxon>
        <taxon>Liliopsida</taxon>
        <taxon>Acoraceae</taxon>
        <taxon>Acorus</taxon>
    </lineage>
</organism>
<dbReference type="SMART" id="SM00432">
    <property type="entry name" value="MADS"/>
    <property type="match status" value="1"/>
</dbReference>
<evidence type="ECO:0000256" key="1">
    <source>
        <dbReference type="ARBA" id="ARBA00004123"/>
    </source>
</evidence>
<reference evidence="7" key="1">
    <citation type="journal article" date="2023" name="Nat. Commun.">
        <title>Diploid and tetraploid genomes of Acorus and the evolution of monocots.</title>
        <authorList>
            <person name="Ma L."/>
            <person name="Liu K.W."/>
            <person name="Li Z."/>
            <person name="Hsiao Y.Y."/>
            <person name="Qi Y."/>
            <person name="Fu T."/>
            <person name="Tang G.D."/>
            <person name="Zhang D."/>
            <person name="Sun W.H."/>
            <person name="Liu D.K."/>
            <person name="Li Y."/>
            <person name="Chen G.Z."/>
            <person name="Liu X.D."/>
            <person name="Liao X.Y."/>
            <person name="Jiang Y.T."/>
            <person name="Yu X."/>
            <person name="Hao Y."/>
            <person name="Huang J."/>
            <person name="Zhao X.W."/>
            <person name="Ke S."/>
            <person name="Chen Y.Y."/>
            <person name="Wu W.L."/>
            <person name="Hsu J.L."/>
            <person name="Lin Y.F."/>
            <person name="Huang M.D."/>
            <person name="Li C.Y."/>
            <person name="Huang L."/>
            <person name="Wang Z.W."/>
            <person name="Zhao X."/>
            <person name="Zhong W.Y."/>
            <person name="Peng D.H."/>
            <person name="Ahmad S."/>
            <person name="Lan S."/>
            <person name="Zhang J.S."/>
            <person name="Tsai W.C."/>
            <person name="Van de Peer Y."/>
            <person name="Liu Z.J."/>
        </authorList>
    </citation>
    <scope>NUCLEOTIDE SEQUENCE</scope>
    <source>
        <strain evidence="7">SCP</strain>
    </source>
</reference>
<dbReference type="PRINTS" id="PR00404">
    <property type="entry name" value="MADSDOMAIN"/>
</dbReference>
<keyword evidence="5" id="KW-0539">Nucleus</keyword>
<evidence type="ECO:0000256" key="3">
    <source>
        <dbReference type="ARBA" id="ARBA00023125"/>
    </source>
</evidence>
<proteinExistence type="predicted"/>
<sequence length="80" mass="9325">MNRGKGKLEKIEKLFGRQVTYSKRKNGLMKKAYQLSVLCDVQIAVVSFSPSGRLSRFSSHNKRMEEILERYANLPDYLRD</sequence>
<feature type="domain" description="MADS-box" evidence="6">
    <location>
        <begin position="1"/>
        <end position="61"/>
    </location>
</feature>
<dbReference type="AlphaFoldDB" id="A0AAV9ARH9"/>
<gene>
    <name evidence="7" type="ORF">QJS04_geneDACA000730</name>
</gene>
<protein>
    <submittedName>
        <fullName evidence="7">MADS-box transcription factor 15</fullName>
    </submittedName>
</protein>
<evidence type="ECO:0000256" key="4">
    <source>
        <dbReference type="ARBA" id="ARBA00023163"/>
    </source>
</evidence>
<dbReference type="GO" id="GO:0005634">
    <property type="term" value="C:nucleus"/>
    <property type="evidence" value="ECO:0007669"/>
    <property type="project" value="UniProtKB-SubCell"/>
</dbReference>
<dbReference type="SUPFAM" id="SSF55455">
    <property type="entry name" value="SRF-like"/>
    <property type="match status" value="1"/>
</dbReference>
<dbReference type="Gene3D" id="3.40.1810.10">
    <property type="entry name" value="Transcription factor, MADS-box"/>
    <property type="match status" value="1"/>
</dbReference>
<keyword evidence="8" id="KW-1185">Reference proteome</keyword>
<dbReference type="InterPro" id="IPR036879">
    <property type="entry name" value="TF_MADSbox_sf"/>
</dbReference>
<dbReference type="Pfam" id="PF00319">
    <property type="entry name" value="SRF-TF"/>
    <property type="match status" value="1"/>
</dbReference>
<keyword evidence="3" id="KW-0238">DNA-binding</keyword>
<reference evidence="7" key="2">
    <citation type="submission" date="2023-06" db="EMBL/GenBank/DDBJ databases">
        <authorList>
            <person name="Ma L."/>
            <person name="Liu K.-W."/>
            <person name="Li Z."/>
            <person name="Hsiao Y.-Y."/>
            <person name="Qi Y."/>
            <person name="Fu T."/>
            <person name="Tang G."/>
            <person name="Zhang D."/>
            <person name="Sun W.-H."/>
            <person name="Liu D.-K."/>
            <person name="Li Y."/>
            <person name="Chen G.-Z."/>
            <person name="Liu X.-D."/>
            <person name="Liao X.-Y."/>
            <person name="Jiang Y.-T."/>
            <person name="Yu X."/>
            <person name="Hao Y."/>
            <person name="Huang J."/>
            <person name="Zhao X.-W."/>
            <person name="Ke S."/>
            <person name="Chen Y.-Y."/>
            <person name="Wu W.-L."/>
            <person name="Hsu J.-L."/>
            <person name="Lin Y.-F."/>
            <person name="Huang M.-D."/>
            <person name="Li C.-Y."/>
            <person name="Huang L."/>
            <person name="Wang Z.-W."/>
            <person name="Zhao X."/>
            <person name="Zhong W.-Y."/>
            <person name="Peng D.-H."/>
            <person name="Ahmad S."/>
            <person name="Lan S."/>
            <person name="Zhang J.-S."/>
            <person name="Tsai W.-C."/>
            <person name="Van De Peer Y."/>
            <person name="Liu Z.-J."/>
        </authorList>
    </citation>
    <scope>NUCLEOTIDE SEQUENCE</scope>
    <source>
        <strain evidence="7">SCP</strain>
        <tissue evidence="7">Leaves</tissue>
    </source>
</reference>
<evidence type="ECO:0000259" key="6">
    <source>
        <dbReference type="PROSITE" id="PS50066"/>
    </source>
</evidence>